<feature type="site" description="Electron transfer via tryptophanyl radical" evidence="6">
    <location>
        <position position="354"/>
    </location>
</feature>
<dbReference type="Gene3D" id="1.10.579.10">
    <property type="entry name" value="DNA Cyclobutane Dipyrimidine Photolyase, subunit A, domain 3"/>
    <property type="match status" value="1"/>
</dbReference>
<feature type="binding site" evidence="5">
    <location>
        <position position="280"/>
    </location>
    <ligand>
        <name>FAD</name>
        <dbReference type="ChEBI" id="CHEBI:57692"/>
    </ligand>
</feature>
<feature type="site" description="Electron transfer via tryptophanyl radical" evidence="6">
    <location>
        <position position="407"/>
    </location>
</feature>
<dbReference type="SUPFAM" id="SSF52425">
    <property type="entry name" value="Cryptochrome/photolyase, N-terminal domain"/>
    <property type="match status" value="1"/>
</dbReference>
<dbReference type="GO" id="GO:0006139">
    <property type="term" value="P:nucleobase-containing compound metabolic process"/>
    <property type="evidence" value="ECO:0007669"/>
    <property type="project" value="UniProtKB-ARBA"/>
</dbReference>
<dbReference type="InterPro" id="IPR036155">
    <property type="entry name" value="Crypto/Photolyase_N_sf"/>
</dbReference>
<dbReference type="VEuPathDB" id="FungiDB:BON22_0930"/>
<dbReference type="GO" id="GO:0005634">
    <property type="term" value="C:nucleus"/>
    <property type="evidence" value="ECO:0007669"/>
    <property type="project" value="TreeGrafter"/>
</dbReference>
<feature type="binding site" evidence="5">
    <location>
        <position position="319"/>
    </location>
    <ligand>
        <name>FAD</name>
        <dbReference type="ChEBI" id="CHEBI:57692"/>
    </ligand>
</feature>
<name>A0A061B736_CYBFA</name>
<dbReference type="SUPFAM" id="SSF48173">
    <property type="entry name" value="Cryptochrome/photolyase FAD-binding domain"/>
    <property type="match status" value="1"/>
</dbReference>
<dbReference type="Gene3D" id="3.40.50.620">
    <property type="entry name" value="HUPs"/>
    <property type="match status" value="1"/>
</dbReference>
<dbReference type="EMBL" id="LK052904">
    <property type="protein sequence ID" value="CDR45727.1"/>
    <property type="molecule type" value="Genomic_DNA"/>
</dbReference>
<dbReference type="InterPro" id="IPR036134">
    <property type="entry name" value="Crypto/Photolyase_FAD-like_sf"/>
</dbReference>
<dbReference type="Gene3D" id="1.25.40.80">
    <property type="match status" value="1"/>
</dbReference>
<comment type="cofactor">
    <cofactor evidence="5">
        <name>FAD</name>
        <dbReference type="ChEBI" id="CHEBI:57692"/>
    </cofactor>
    <text evidence="5">Binds 1 FAD per subunit.</text>
</comment>
<dbReference type="GO" id="GO:0043153">
    <property type="term" value="P:entrainment of circadian clock by photoperiod"/>
    <property type="evidence" value="ECO:0007669"/>
    <property type="project" value="TreeGrafter"/>
</dbReference>
<dbReference type="GO" id="GO:0003904">
    <property type="term" value="F:deoxyribodipyrimidine photo-lyase activity"/>
    <property type="evidence" value="ECO:0007669"/>
    <property type="project" value="TreeGrafter"/>
</dbReference>
<dbReference type="PANTHER" id="PTHR11455:SF18">
    <property type="entry name" value="SI:CH1073-390K14.1"/>
    <property type="match status" value="1"/>
</dbReference>
<evidence type="ECO:0000256" key="1">
    <source>
        <dbReference type="ARBA" id="ARBA00005862"/>
    </source>
</evidence>
<dbReference type="PROSITE" id="PS51645">
    <property type="entry name" value="PHR_CRY_ALPHA_BETA"/>
    <property type="match status" value="1"/>
</dbReference>
<keyword evidence="4" id="KW-0157">Chromophore</keyword>
<protein>
    <submittedName>
        <fullName evidence="8">CYFA0S19e02322g1_1</fullName>
    </submittedName>
</protein>
<evidence type="ECO:0000256" key="4">
    <source>
        <dbReference type="ARBA" id="ARBA00022991"/>
    </source>
</evidence>
<dbReference type="InterPro" id="IPR006050">
    <property type="entry name" value="DNA_photolyase_N"/>
</dbReference>
<reference evidence="8" key="1">
    <citation type="journal article" date="2014" name="Genome Announc.">
        <title>Genome sequence of the yeast Cyberlindnera fabianii (Hansenula fabianii).</title>
        <authorList>
            <person name="Freel K.C."/>
            <person name="Sarilar V."/>
            <person name="Neuveglise C."/>
            <person name="Devillers H."/>
            <person name="Friedrich A."/>
            <person name="Schacherer J."/>
        </authorList>
    </citation>
    <scope>NUCLEOTIDE SEQUENCE</scope>
    <source>
        <strain evidence="8">YJS4271</strain>
    </source>
</reference>
<evidence type="ECO:0000256" key="5">
    <source>
        <dbReference type="PIRSR" id="PIRSR602081-1"/>
    </source>
</evidence>
<feature type="domain" description="Photolyase/cryptochrome alpha/beta" evidence="7">
    <location>
        <begin position="60"/>
        <end position="194"/>
    </location>
</feature>
<comment type="similarity">
    <text evidence="1">Belongs to the DNA photolyase class-1 family.</text>
</comment>
<dbReference type="GO" id="GO:0005737">
    <property type="term" value="C:cytoplasm"/>
    <property type="evidence" value="ECO:0007669"/>
    <property type="project" value="TreeGrafter"/>
</dbReference>
<evidence type="ECO:0000256" key="3">
    <source>
        <dbReference type="ARBA" id="ARBA00022827"/>
    </source>
</evidence>
<dbReference type="PhylomeDB" id="A0A061B736"/>
<evidence type="ECO:0000256" key="6">
    <source>
        <dbReference type="PIRSR" id="PIRSR602081-2"/>
    </source>
</evidence>
<dbReference type="InterPro" id="IPR014729">
    <property type="entry name" value="Rossmann-like_a/b/a_fold"/>
</dbReference>
<dbReference type="InterPro" id="IPR005101">
    <property type="entry name" value="Cryptochr/Photolyase_FAD-bd"/>
</dbReference>
<dbReference type="PROSITE" id="PS00691">
    <property type="entry name" value="DNA_PHOTOLYASES_1_2"/>
    <property type="match status" value="1"/>
</dbReference>
<accession>A0A061B736</accession>
<dbReference type="PRINTS" id="PR00147">
    <property type="entry name" value="DNAPHOTLYASE"/>
</dbReference>
<dbReference type="Pfam" id="PF03441">
    <property type="entry name" value="FAD_binding_7"/>
    <property type="match status" value="1"/>
</dbReference>
<evidence type="ECO:0000259" key="7">
    <source>
        <dbReference type="PROSITE" id="PS51645"/>
    </source>
</evidence>
<dbReference type="OrthoDB" id="435881at2759"/>
<organism evidence="8">
    <name type="scientific">Cyberlindnera fabianii</name>
    <name type="common">Yeast</name>
    <name type="synonym">Hansenula fabianii</name>
    <dbReference type="NCBI Taxonomy" id="36022"/>
    <lineage>
        <taxon>Eukaryota</taxon>
        <taxon>Fungi</taxon>
        <taxon>Dikarya</taxon>
        <taxon>Ascomycota</taxon>
        <taxon>Saccharomycotina</taxon>
        <taxon>Saccharomycetes</taxon>
        <taxon>Phaffomycetales</taxon>
        <taxon>Phaffomycetaceae</taxon>
        <taxon>Cyberlindnera</taxon>
    </lineage>
</organism>
<keyword evidence="2 5" id="KW-0285">Flavoprotein</keyword>
<dbReference type="AlphaFoldDB" id="A0A061B736"/>
<dbReference type="GO" id="GO:0006950">
    <property type="term" value="P:response to stress"/>
    <property type="evidence" value="ECO:0007669"/>
    <property type="project" value="UniProtKB-ARBA"/>
</dbReference>
<dbReference type="InterPro" id="IPR018394">
    <property type="entry name" value="DNA_photolyase_1_CS_C"/>
</dbReference>
<evidence type="ECO:0000313" key="8">
    <source>
        <dbReference type="EMBL" id="CDR45727.1"/>
    </source>
</evidence>
<keyword evidence="3 5" id="KW-0274">FAD</keyword>
<dbReference type="Pfam" id="PF00875">
    <property type="entry name" value="DNA_photolyase"/>
    <property type="match status" value="1"/>
</dbReference>
<feature type="binding site" evidence="5">
    <location>
        <begin position="322"/>
        <end position="329"/>
    </location>
    <ligand>
        <name>FAD</name>
        <dbReference type="ChEBI" id="CHEBI:57692"/>
    </ligand>
</feature>
<dbReference type="InterPro" id="IPR002081">
    <property type="entry name" value="Cryptochrome/DNA_photolyase_1"/>
</dbReference>
<feature type="site" description="Electron transfer via tryptophanyl radical" evidence="6">
    <location>
        <position position="430"/>
    </location>
</feature>
<dbReference type="PANTHER" id="PTHR11455">
    <property type="entry name" value="CRYPTOCHROME"/>
    <property type="match status" value="1"/>
</dbReference>
<gene>
    <name evidence="8" type="ORF">CYFA0S_19e02322g</name>
</gene>
<feature type="binding site" evidence="5">
    <location>
        <begin position="293"/>
        <end position="297"/>
    </location>
    <ligand>
        <name>FAD</name>
        <dbReference type="ChEBI" id="CHEBI:57692"/>
    </ligand>
</feature>
<sequence length="510" mass="59600">MKKFKTDFSRYTRFEDSNYPRLITPKRANDFNNGKRPLPITVLEEANKKNLSSTIDEKEKYFVHWFRSDLRVHDNTTLYHLVEEAKRIKAHPIGLYIISEHDWRTHLESPFKIEFILKSLEVLKKSLLNLNIPLCIVHTADKIDVKWFEKLVKERLQSSTVFFNIQYEFDELKRDISILNSKELNCRAFHDQCAVKPGTLTTGKGSQYAKFTPWFNKWQKEKFNVLEITHKFSKSSIPDVKSDNYKDMLSSEFLLGNNKRLEYTEPEEALNNWIPKANGYKQNKDNPADDHASSRLSSHLAVGTLSSRYVISKCKEFEFVREVAFRDFYKHVLANWPYLAMYLPFNFAATTIKWSDDISLFEKWCMGQTGFPFVDATMRQLLETGYINNRCRMVVASFLAKDLGQDWRMGEKWFHHHLVDADLSSNNAGWGWASSTGIDAQPWFRIFNVYTQSSKFDPDGIFIKKWVPELKDVDASDLHGPLDVEGYPTPIVDRAQAREEALDRYREALT</sequence>
<dbReference type="GO" id="GO:0071949">
    <property type="term" value="F:FAD binding"/>
    <property type="evidence" value="ECO:0007669"/>
    <property type="project" value="TreeGrafter"/>
</dbReference>
<dbReference type="GO" id="GO:0032922">
    <property type="term" value="P:circadian regulation of gene expression"/>
    <property type="evidence" value="ECO:0007669"/>
    <property type="project" value="TreeGrafter"/>
</dbReference>
<feature type="binding site" evidence="5">
    <location>
        <begin position="420"/>
        <end position="422"/>
    </location>
    <ligand>
        <name>FAD</name>
        <dbReference type="ChEBI" id="CHEBI:57692"/>
    </ligand>
</feature>
<evidence type="ECO:0000256" key="2">
    <source>
        <dbReference type="ARBA" id="ARBA00022630"/>
    </source>
</evidence>
<proteinExistence type="inferred from homology"/>
<dbReference type="GO" id="GO:0003677">
    <property type="term" value="F:DNA binding"/>
    <property type="evidence" value="ECO:0007669"/>
    <property type="project" value="TreeGrafter"/>
</dbReference>